<evidence type="ECO:0000313" key="3">
    <source>
        <dbReference type="Proteomes" id="UP000010808"/>
    </source>
</evidence>
<dbReference type="AlphaFoldDB" id="L0RA43"/>
<feature type="chain" id="PRO_5003947179" description="Lipoprotein" evidence="1">
    <location>
        <begin position="24"/>
        <end position="205"/>
    </location>
</feature>
<keyword evidence="1" id="KW-0732">Signal</keyword>
<organism evidence="2 3">
    <name type="scientific">Maridesulfovibrio hydrothermalis AM13 = DSM 14728</name>
    <dbReference type="NCBI Taxonomy" id="1121451"/>
    <lineage>
        <taxon>Bacteria</taxon>
        <taxon>Pseudomonadati</taxon>
        <taxon>Thermodesulfobacteriota</taxon>
        <taxon>Desulfovibrionia</taxon>
        <taxon>Desulfovibrionales</taxon>
        <taxon>Desulfovibrionaceae</taxon>
        <taxon>Maridesulfovibrio</taxon>
    </lineage>
</organism>
<dbReference type="KEGG" id="dhy:DESAM_21381"/>
<proteinExistence type="predicted"/>
<evidence type="ECO:0000313" key="2">
    <source>
        <dbReference type="EMBL" id="CCO23658.1"/>
    </source>
</evidence>
<gene>
    <name evidence="2" type="ORF">DESAM_21381</name>
</gene>
<dbReference type="eggNOG" id="ENOG5032YPT">
    <property type="taxonomic scope" value="Bacteria"/>
</dbReference>
<accession>L0RA43</accession>
<feature type="signal peptide" evidence="1">
    <location>
        <begin position="1"/>
        <end position="23"/>
    </location>
</feature>
<dbReference type="HOGENOM" id="CLU_092687_0_0_7"/>
<dbReference type="RefSeq" id="WP_015336261.1">
    <property type="nucleotide sequence ID" value="NC_020055.1"/>
</dbReference>
<reference evidence="2 3" key="1">
    <citation type="submission" date="2012-10" db="EMBL/GenBank/DDBJ databases">
        <authorList>
            <person name="Genoscope - CEA"/>
        </authorList>
    </citation>
    <scope>NUCLEOTIDE SEQUENCE [LARGE SCALE GENOMIC DNA]</scope>
    <source>
        <strain evidence="3">AM13 / DSM 14728</strain>
    </source>
</reference>
<name>L0RA43_9BACT</name>
<evidence type="ECO:0008006" key="4">
    <source>
        <dbReference type="Google" id="ProtNLM"/>
    </source>
</evidence>
<sequence>MISKTLAKLTLAIFAISAIVACSQVPYPTTYGLSSQKLMQAAEHWQIQAEDTADSISEKVRPGSRLFIERENEEPFYIYFADFLEQELVGRNFVLCSSKSSDCLPIQVQARVLEHGKRFIDVYPGLVPAATGVVFSSLAVIGGTSTGDLSTNEVLVTVKIINNGQTLLAKNNIYYINEDEIWHYNSLLTSTGIKIPNKKIKVVGE</sequence>
<dbReference type="PROSITE" id="PS51257">
    <property type="entry name" value="PROKAR_LIPOPROTEIN"/>
    <property type="match status" value="1"/>
</dbReference>
<protein>
    <recommendedName>
        <fullName evidence="4">Lipoprotein</fullName>
    </recommendedName>
</protein>
<dbReference type="Proteomes" id="UP000010808">
    <property type="component" value="Chromosome"/>
</dbReference>
<dbReference type="PATRIC" id="fig|1121451.3.peg.1626"/>
<dbReference type="OrthoDB" id="5422230at2"/>
<dbReference type="STRING" id="1121451.DESAM_21381"/>
<dbReference type="EMBL" id="FO203522">
    <property type="protein sequence ID" value="CCO23658.1"/>
    <property type="molecule type" value="Genomic_DNA"/>
</dbReference>
<keyword evidence="3" id="KW-1185">Reference proteome</keyword>
<evidence type="ECO:0000256" key="1">
    <source>
        <dbReference type="SAM" id="SignalP"/>
    </source>
</evidence>